<accession>A0ABY5ZU01</accession>
<feature type="signal peptide" evidence="1">
    <location>
        <begin position="1"/>
        <end position="21"/>
    </location>
</feature>
<keyword evidence="3" id="KW-1185">Reference proteome</keyword>
<dbReference type="Proteomes" id="UP001060414">
    <property type="component" value="Chromosome"/>
</dbReference>
<feature type="chain" id="PRO_5045504433" description="Lipoprotein" evidence="1">
    <location>
        <begin position="22"/>
        <end position="111"/>
    </location>
</feature>
<sequence length="111" mass="12249">MKAVKVWAAFLLLIAILTACASGGAGQRTAGLLTQDYLEMSDAELQAYYQQLSDQLARESRAVRSSQRVGYGTGTFGAGAARGMADEEDVQALRVRWNEVRQELRRRELLP</sequence>
<proteinExistence type="predicted"/>
<name>A0ABY5ZU01_9BACT</name>
<reference evidence="2" key="1">
    <citation type="journal article" date="2022" name="Environ. Microbiol.">
        <title>Geoalkalibacter halelectricus SAP #1 sp. nov. possessing extracellular electron transfer and mineral#reducing capabilities from a haloalkaline environment.</title>
        <authorList>
            <person name="Yadav S."/>
            <person name="Singh R."/>
            <person name="Sundharam S.S."/>
            <person name="Chaudhary S."/>
            <person name="Krishnamurthi S."/>
            <person name="Patil S.A."/>
        </authorList>
    </citation>
    <scope>NUCLEOTIDE SEQUENCE</scope>
    <source>
        <strain evidence="2">SAP-1</strain>
    </source>
</reference>
<organism evidence="2 3">
    <name type="scientific">Geoalkalibacter halelectricus</name>
    <dbReference type="NCBI Taxonomy" id="2847045"/>
    <lineage>
        <taxon>Bacteria</taxon>
        <taxon>Pseudomonadati</taxon>
        <taxon>Thermodesulfobacteriota</taxon>
        <taxon>Desulfuromonadia</taxon>
        <taxon>Desulfuromonadales</taxon>
        <taxon>Geoalkalibacteraceae</taxon>
        <taxon>Geoalkalibacter</taxon>
    </lineage>
</organism>
<dbReference type="EMBL" id="CP092109">
    <property type="protein sequence ID" value="UWZ81139.1"/>
    <property type="molecule type" value="Genomic_DNA"/>
</dbReference>
<dbReference type="PROSITE" id="PS51257">
    <property type="entry name" value="PROKAR_LIPOPROTEIN"/>
    <property type="match status" value="1"/>
</dbReference>
<dbReference type="RefSeq" id="WP_260749511.1">
    <property type="nucleotide sequence ID" value="NZ_CP092109.1"/>
</dbReference>
<keyword evidence="1" id="KW-0732">Signal</keyword>
<evidence type="ECO:0000313" key="3">
    <source>
        <dbReference type="Proteomes" id="UP001060414"/>
    </source>
</evidence>
<gene>
    <name evidence="2" type="ORF">L9S41_07015</name>
</gene>
<protein>
    <recommendedName>
        <fullName evidence="4">Lipoprotein</fullName>
    </recommendedName>
</protein>
<evidence type="ECO:0008006" key="4">
    <source>
        <dbReference type="Google" id="ProtNLM"/>
    </source>
</evidence>
<evidence type="ECO:0000256" key="1">
    <source>
        <dbReference type="SAM" id="SignalP"/>
    </source>
</evidence>
<evidence type="ECO:0000313" key="2">
    <source>
        <dbReference type="EMBL" id="UWZ81139.1"/>
    </source>
</evidence>